<accession>A0A0N0GNH2</accession>
<dbReference type="RefSeq" id="WP_053938061.1">
    <property type="nucleotide sequence ID" value="NZ_LAQT01000009.1"/>
</dbReference>
<name>A0A0N0GNH2_9NEIS</name>
<reference evidence="1 2" key="1">
    <citation type="submission" date="2015-07" db="EMBL/GenBank/DDBJ databases">
        <title>Draft genome sequence of the Amantichitinum ursilacus IGB-41, a new chitin-degrading bacterium.</title>
        <authorList>
            <person name="Kirstahler P."/>
            <person name="Guenther M."/>
            <person name="Grumaz C."/>
            <person name="Rupp S."/>
            <person name="Zibek S."/>
            <person name="Sohn K."/>
        </authorList>
    </citation>
    <scope>NUCLEOTIDE SEQUENCE [LARGE SCALE GENOMIC DNA]</scope>
    <source>
        <strain evidence="1 2">IGB-41</strain>
    </source>
</reference>
<keyword evidence="2" id="KW-1185">Reference proteome</keyword>
<dbReference type="Proteomes" id="UP000037939">
    <property type="component" value="Unassembled WGS sequence"/>
</dbReference>
<dbReference type="AlphaFoldDB" id="A0A0N0GNH2"/>
<sequence length="185" mass="20174">MLALVTACGTAPMMSGSGQMTPPDGKAYAIVALTFDSWDKDTANVSFVLQGPDGTHEYFAQAMTDFIRDAGDIPDAIGKLHLLTLTPGHYVLPSVWARWHDGSDTIIFSNHVVNIPLNQQFDVRAGQVVYLGDIHAKLNYQPSVAIVDSTARDMNHIKVIWKVPDTSNIQRLPLQPLQVPATAAH</sequence>
<comment type="caution">
    <text evidence="1">The sequence shown here is derived from an EMBL/GenBank/DDBJ whole genome shotgun (WGS) entry which is preliminary data.</text>
</comment>
<protein>
    <submittedName>
        <fullName evidence="1">Uncharacterized protein</fullName>
    </submittedName>
</protein>
<evidence type="ECO:0000313" key="1">
    <source>
        <dbReference type="EMBL" id="KPC52573.1"/>
    </source>
</evidence>
<proteinExistence type="predicted"/>
<dbReference type="OrthoDB" id="8586610at2"/>
<dbReference type="EMBL" id="LAQT01000009">
    <property type="protein sequence ID" value="KPC52573.1"/>
    <property type="molecule type" value="Genomic_DNA"/>
</dbReference>
<evidence type="ECO:0000313" key="2">
    <source>
        <dbReference type="Proteomes" id="UP000037939"/>
    </source>
</evidence>
<organism evidence="1 2">
    <name type="scientific">Amantichitinum ursilacus</name>
    <dbReference type="NCBI Taxonomy" id="857265"/>
    <lineage>
        <taxon>Bacteria</taxon>
        <taxon>Pseudomonadati</taxon>
        <taxon>Pseudomonadota</taxon>
        <taxon>Betaproteobacteria</taxon>
        <taxon>Neisseriales</taxon>
        <taxon>Chitinibacteraceae</taxon>
        <taxon>Amantichitinum</taxon>
    </lineage>
</organism>
<gene>
    <name evidence="1" type="ORF">WG78_12035</name>
</gene>